<sequence>MNIQSRLPTTPDEFLRWNEGREGKREFVGGRVEEMMVGVSKYHAVVVARLIHQINVQLGLKEYVTSSAEFGVVTAGGVRYPDVMVDRMSGAGTDLAANEPLLIAEVLSPSSYTRDFGEKVIDYGTVDSLLHYLVLSQDEARVWVWSREADGIWSGPAQYAGPKERIHMARLNLSIDIGDIYSGLFDPS</sequence>
<dbReference type="PANTHER" id="PTHR36558">
    <property type="entry name" value="GLR1098 PROTEIN"/>
    <property type="match status" value="1"/>
</dbReference>
<accession>A0A1L3SLS4</accession>
<proteinExistence type="predicted"/>
<dbReference type="InterPro" id="IPR012296">
    <property type="entry name" value="Nuclease_put_TT1808"/>
</dbReference>
<dbReference type="Proteomes" id="UP000182840">
    <property type="component" value="Chromosome"/>
</dbReference>
<dbReference type="CDD" id="cd06260">
    <property type="entry name" value="DUF820-like"/>
    <property type="match status" value="1"/>
</dbReference>
<feature type="domain" description="Putative restriction endonuclease" evidence="1">
    <location>
        <begin position="12"/>
        <end position="160"/>
    </location>
</feature>
<evidence type="ECO:0000259" key="1">
    <source>
        <dbReference type="Pfam" id="PF05685"/>
    </source>
</evidence>
<evidence type="ECO:0000313" key="2">
    <source>
        <dbReference type="EMBL" id="APH70295.1"/>
    </source>
</evidence>
<dbReference type="PANTHER" id="PTHR36558:SF1">
    <property type="entry name" value="RESTRICTION ENDONUCLEASE DOMAIN-CONTAINING PROTEIN-RELATED"/>
    <property type="match status" value="1"/>
</dbReference>
<dbReference type="SUPFAM" id="SSF52980">
    <property type="entry name" value="Restriction endonuclease-like"/>
    <property type="match status" value="1"/>
</dbReference>
<dbReference type="OrthoDB" id="8452919at2"/>
<dbReference type="Gene3D" id="3.90.1570.10">
    <property type="entry name" value="tt1808, chain A"/>
    <property type="match status" value="1"/>
</dbReference>
<name>A0A1L3SLS4_9HYPH</name>
<dbReference type="EMBL" id="CP018171">
    <property type="protein sequence ID" value="APH70295.1"/>
    <property type="molecule type" value="Genomic_DNA"/>
</dbReference>
<dbReference type="KEGG" id="meso:BSQ44_02020"/>
<dbReference type="STRING" id="1670800.BSQ44_02020"/>
<protein>
    <recommendedName>
        <fullName evidence="1">Putative restriction endonuclease domain-containing protein</fullName>
    </recommendedName>
</protein>
<dbReference type="RefSeq" id="WP_072601707.1">
    <property type="nucleotide sequence ID" value="NZ_CP018171.1"/>
</dbReference>
<evidence type="ECO:0000313" key="3">
    <source>
        <dbReference type="Proteomes" id="UP000182840"/>
    </source>
</evidence>
<reference evidence="3" key="1">
    <citation type="submission" date="2016-11" db="EMBL/GenBank/DDBJ databases">
        <title>Mesorhizobium oceanicum sp. nov., isolated from deep seawater in South China Sea.</title>
        <authorList>
            <person name="Fu G.-Y."/>
        </authorList>
    </citation>
    <scope>NUCLEOTIDE SEQUENCE [LARGE SCALE GENOMIC DNA]</scope>
    <source>
        <strain evidence="3">B7</strain>
    </source>
</reference>
<dbReference type="InterPro" id="IPR011335">
    <property type="entry name" value="Restrct_endonuc-II-like"/>
</dbReference>
<organism evidence="2 3">
    <name type="scientific">Aquibium oceanicum</name>
    <dbReference type="NCBI Taxonomy" id="1670800"/>
    <lineage>
        <taxon>Bacteria</taxon>
        <taxon>Pseudomonadati</taxon>
        <taxon>Pseudomonadota</taxon>
        <taxon>Alphaproteobacteria</taxon>
        <taxon>Hyphomicrobiales</taxon>
        <taxon>Phyllobacteriaceae</taxon>
        <taxon>Aquibium</taxon>
    </lineage>
</organism>
<dbReference type="Pfam" id="PF05685">
    <property type="entry name" value="Uma2"/>
    <property type="match status" value="1"/>
</dbReference>
<gene>
    <name evidence="2" type="ORF">BSQ44_02020</name>
</gene>
<keyword evidence="3" id="KW-1185">Reference proteome</keyword>
<dbReference type="AlphaFoldDB" id="A0A1L3SLS4"/>
<dbReference type="InterPro" id="IPR008538">
    <property type="entry name" value="Uma2"/>
</dbReference>